<evidence type="ECO:0000313" key="10">
    <source>
        <dbReference type="Proteomes" id="UP000794436"/>
    </source>
</evidence>
<keyword evidence="10" id="KW-1185">Reference proteome</keyword>
<evidence type="ECO:0000256" key="2">
    <source>
        <dbReference type="ARBA" id="ARBA00007965"/>
    </source>
</evidence>
<sequence length="531" mass="58208">MDLEASSPPRARPQRKLNLTLDLDYVNSDEELTAVEETSGWSVGFAVTYGFFFFVGASCVAMWSSITLCLDFFTQKYPDDRVGFVFPVVNMSTLLVISLFMVLVGRQLPLEARVHGSIGLYLAFMVVLPLVNILPVHCPAAYALTIIALVGSTISSSILQSTVYGLAGIFGPLFIQALDGGKGFCAILLFLVRLGLKWYFELPASDSIGSVADPEEVALRLYYAKISMGVFFAVSFLIVAINWVLYAAMKCTQYAQPMLHEYTIVQHETPVAGPVFSPTATPLTSSPRKTFMFPSAVSERSPMVTHRSEMSERSPLLGRRSEADSEATTVERIGRNNSMARSTEADTDFDDMEAPETSSMVLTVFRTAAIPFFTLFLSYFVCLSCFPGLISAIPSTTLDLADWFPIVLVGCYNLGDLVGKNLPIRVMYFDVTTLHLPWCFQLAFLPFFLAALVRPFSDVLVIVAVVLLGLTTGYVATSAMILAPSVCSEYQKEVAGMIASLCAIIGLCAGSYNGLALETLIQLWQDWYVVE</sequence>
<evidence type="ECO:0000256" key="8">
    <source>
        <dbReference type="SAM" id="Phobius"/>
    </source>
</evidence>
<keyword evidence="3" id="KW-0813">Transport</keyword>
<keyword evidence="5 8" id="KW-1133">Transmembrane helix</keyword>
<evidence type="ECO:0000256" key="5">
    <source>
        <dbReference type="ARBA" id="ARBA00022989"/>
    </source>
</evidence>
<accession>A0A8K1FLS0</accession>
<dbReference type="Pfam" id="PF01733">
    <property type="entry name" value="Nucleoside_tran"/>
    <property type="match status" value="1"/>
</dbReference>
<keyword evidence="4 8" id="KW-0812">Transmembrane</keyword>
<feature type="transmembrane region" description="Helical" evidence="8">
    <location>
        <begin position="459"/>
        <end position="482"/>
    </location>
</feature>
<feature type="transmembrane region" description="Helical" evidence="8">
    <location>
        <begin position="84"/>
        <end position="104"/>
    </location>
</feature>
<gene>
    <name evidence="9" type="ORF">Poli38472_006018</name>
</gene>
<evidence type="ECO:0000256" key="3">
    <source>
        <dbReference type="ARBA" id="ARBA00022448"/>
    </source>
</evidence>
<comment type="subcellular location">
    <subcellularLocation>
        <location evidence="1">Membrane</location>
        <topology evidence="1">Multi-pass membrane protein</topology>
    </subcellularLocation>
</comment>
<dbReference type="PANTHER" id="PTHR10332">
    <property type="entry name" value="EQUILIBRATIVE NUCLEOSIDE TRANSPORTER"/>
    <property type="match status" value="1"/>
</dbReference>
<feature type="transmembrane region" description="Helical" evidence="8">
    <location>
        <begin position="368"/>
        <end position="394"/>
    </location>
</feature>
<dbReference type="Proteomes" id="UP000794436">
    <property type="component" value="Unassembled WGS sequence"/>
</dbReference>
<dbReference type="GO" id="GO:0005886">
    <property type="term" value="C:plasma membrane"/>
    <property type="evidence" value="ECO:0007669"/>
    <property type="project" value="TreeGrafter"/>
</dbReference>
<dbReference type="OrthoDB" id="1856718at2759"/>
<dbReference type="EMBL" id="SPLM01000002">
    <property type="protein sequence ID" value="TMW68550.1"/>
    <property type="molecule type" value="Genomic_DNA"/>
</dbReference>
<dbReference type="GO" id="GO:0005337">
    <property type="term" value="F:nucleoside transmembrane transporter activity"/>
    <property type="evidence" value="ECO:0007669"/>
    <property type="project" value="InterPro"/>
</dbReference>
<comment type="similarity">
    <text evidence="2">Belongs to the SLC29A/ENT transporter (TC 2.A.57) family.</text>
</comment>
<name>A0A8K1FLS0_PYTOL</name>
<keyword evidence="6 8" id="KW-0472">Membrane</keyword>
<evidence type="ECO:0000256" key="4">
    <source>
        <dbReference type="ARBA" id="ARBA00022692"/>
    </source>
</evidence>
<dbReference type="PANTHER" id="PTHR10332:SF10">
    <property type="entry name" value="EQUILIBRATIVE NUCLEOSIDE TRANSPORTER 4"/>
    <property type="match status" value="1"/>
</dbReference>
<feature type="transmembrane region" description="Helical" evidence="8">
    <location>
        <begin position="494"/>
        <end position="515"/>
    </location>
</feature>
<evidence type="ECO:0000256" key="6">
    <source>
        <dbReference type="ARBA" id="ARBA00023136"/>
    </source>
</evidence>
<feature type="transmembrane region" description="Helical" evidence="8">
    <location>
        <begin position="431"/>
        <end position="453"/>
    </location>
</feature>
<feature type="transmembrane region" description="Helical" evidence="8">
    <location>
        <begin position="43"/>
        <end position="64"/>
    </location>
</feature>
<dbReference type="AlphaFoldDB" id="A0A8K1FLS0"/>
<feature type="transmembrane region" description="Helical" evidence="8">
    <location>
        <begin position="220"/>
        <end position="248"/>
    </location>
</feature>
<feature type="transmembrane region" description="Helical" evidence="8">
    <location>
        <begin position="116"/>
        <end position="134"/>
    </location>
</feature>
<evidence type="ECO:0000256" key="1">
    <source>
        <dbReference type="ARBA" id="ARBA00004141"/>
    </source>
</evidence>
<comment type="caution">
    <text evidence="9">The sequence shown here is derived from an EMBL/GenBank/DDBJ whole genome shotgun (WGS) entry which is preliminary data.</text>
</comment>
<feature type="transmembrane region" description="Helical" evidence="8">
    <location>
        <begin position="140"/>
        <end position="171"/>
    </location>
</feature>
<evidence type="ECO:0000313" key="9">
    <source>
        <dbReference type="EMBL" id="TMW68550.1"/>
    </source>
</evidence>
<proteinExistence type="inferred from homology"/>
<organism evidence="9 10">
    <name type="scientific">Pythium oligandrum</name>
    <name type="common">Mycoparasitic fungus</name>
    <dbReference type="NCBI Taxonomy" id="41045"/>
    <lineage>
        <taxon>Eukaryota</taxon>
        <taxon>Sar</taxon>
        <taxon>Stramenopiles</taxon>
        <taxon>Oomycota</taxon>
        <taxon>Peronosporomycetes</taxon>
        <taxon>Pythiales</taxon>
        <taxon>Pythiaceae</taxon>
        <taxon>Pythium</taxon>
    </lineage>
</organism>
<reference evidence="9" key="1">
    <citation type="submission" date="2019-03" db="EMBL/GenBank/DDBJ databases">
        <title>Long read genome sequence of the mycoparasitic Pythium oligandrum ATCC 38472 isolated from sugarbeet rhizosphere.</title>
        <authorList>
            <person name="Gaulin E."/>
        </authorList>
    </citation>
    <scope>NUCLEOTIDE SEQUENCE</scope>
    <source>
        <strain evidence="9">ATCC 38472_TT</strain>
    </source>
</reference>
<dbReference type="InterPro" id="IPR002259">
    <property type="entry name" value="Eqnu_transpt"/>
</dbReference>
<protein>
    <submittedName>
        <fullName evidence="9">Uncharacterized protein</fullName>
    </submittedName>
</protein>
<feature type="region of interest" description="Disordered" evidence="7">
    <location>
        <begin position="304"/>
        <end position="329"/>
    </location>
</feature>
<evidence type="ECO:0000256" key="7">
    <source>
        <dbReference type="SAM" id="MobiDB-lite"/>
    </source>
</evidence>